<evidence type="ECO:0000256" key="1">
    <source>
        <dbReference type="SAM" id="SignalP"/>
    </source>
</evidence>
<evidence type="ECO:0000313" key="3">
    <source>
        <dbReference type="EMBL" id="MCD2516211.1"/>
    </source>
</evidence>
<accession>A0ABS8Q5H5</accession>
<dbReference type="PROSITE" id="PS51257">
    <property type="entry name" value="PROKAR_LIPOPROTEIN"/>
    <property type="match status" value="1"/>
</dbReference>
<evidence type="ECO:0000259" key="2">
    <source>
        <dbReference type="Pfam" id="PF07007"/>
    </source>
</evidence>
<protein>
    <submittedName>
        <fullName evidence="3">Lysozyme inhibitor LprI family protein</fullName>
    </submittedName>
</protein>
<feature type="chain" id="PRO_5045131571" evidence="1">
    <location>
        <begin position="20"/>
        <end position="329"/>
    </location>
</feature>
<feature type="domain" description="Lysozyme inhibitor LprI-like N-terminal" evidence="2">
    <location>
        <begin position="245"/>
        <end position="318"/>
    </location>
</feature>
<dbReference type="RefSeq" id="WP_231057538.1">
    <property type="nucleotide sequence ID" value="NZ_JAJNOC010000002.1"/>
</dbReference>
<keyword evidence="1" id="KW-0732">Signal</keyword>
<sequence>MKYTMLALLLGAFSSCALAAADVEAQCKVLTAKSYPAAHRAPAAEQGKLAGCVATKLYYGIGTPVDHVRARQCALAATEEQLPFQEDKGVLMMVYANGQGVPRDYALARKAACEAGGAVAETALRLEHLAAMEAGRDRKPIDICDDATSGYMGGWCASVANDLKEQKRGAGFARLIAPWSAPQKQAFARLETRAHDFFEQRSTEEVDLSGTARAAFTIEEEARQREDLRASVAAFEKGALPRDGDAEFARLDARLNAVYKQLKALPEPQYGTIRFEGVQRTQRSWLAYRDAWVAFGKVKYPQVSANAWRAYFTRKRIAMLEKLLKNWGS</sequence>
<comment type="caution">
    <text evidence="3">The sequence shown here is derived from an EMBL/GenBank/DDBJ whole genome shotgun (WGS) entry which is preliminary data.</text>
</comment>
<dbReference type="Proteomes" id="UP001179361">
    <property type="component" value="Unassembled WGS sequence"/>
</dbReference>
<feature type="signal peptide" evidence="1">
    <location>
        <begin position="1"/>
        <end position="19"/>
    </location>
</feature>
<reference evidence="3" key="1">
    <citation type="submission" date="2021-11" db="EMBL/GenBank/DDBJ databases">
        <title>The complete genome of Massilia sp sp. G4R7.</title>
        <authorList>
            <person name="Liu L."/>
            <person name="Yue J."/>
            <person name="Yuan J."/>
            <person name="Yang F."/>
            <person name="Li L."/>
        </authorList>
    </citation>
    <scope>NUCLEOTIDE SEQUENCE</scope>
    <source>
        <strain evidence="3">G4R7</strain>
    </source>
</reference>
<dbReference type="Pfam" id="PF07007">
    <property type="entry name" value="LprI"/>
    <property type="match status" value="1"/>
</dbReference>
<dbReference type="EMBL" id="JAJNOC010000002">
    <property type="protein sequence ID" value="MCD2516211.1"/>
    <property type="molecule type" value="Genomic_DNA"/>
</dbReference>
<organism evidence="3 4">
    <name type="scientific">Massilia phyllostachyos</name>
    <dbReference type="NCBI Taxonomy" id="2898585"/>
    <lineage>
        <taxon>Bacteria</taxon>
        <taxon>Pseudomonadati</taxon>
        <taxon>Pseudomonadota</taxon>
        <taxon>Betaproteobacteria</taxon>
        <taxon>Burkholderiales</taxon>
        <taxon>Oxalobacteraceae</taxon>
        <taxon>Telluria group</taxon>
        <taxon>Massilia</taxon>
    </lineage>
</organism>
<keyword evidence="4" id="KW-1185">Reference proteome</keyword>
<evidence type="ECO:0000313" key="4">
    <source>
        <dbReference type="Proteomes" id="UP001179361"/>
    </source>
</evidence>
<gene>
    <name evidence="3" type="ORF">LQ564_07765</name>
</gene>
<proteinExistence type="predicted"/>
<dbReference type="Gene3D" id="1.20.1270.180">
    <property type="match status" value="1"/>
</dbReference>
<dbReference type="InterPro" id="IPR009739">
    <property type="entry name" value="LprI-like_N"/>
</dbReference>
<name>A0ABS8Q5H5_9BURK</name>